<dbReference type="GO" id="GO:0019888">
    <property type="term" value="F:protein phosphatase regulator activity"/>
    <property type="evidence" value="ECO:0007669"/>
    <property type="project" value="EnsemblFungi"/>
</dbReference>
<proteinExistence type="predicted"/>
<dbReference type="EMBL" id="CH981524">
    <property type="protein sequence ID" value="EDK42023.1"/>
    <property type="molecule type" value="Genomic_DNA"/>
</dbReference>
<feature type="region of interest" description="Disordered" evidence="1">
    <location>
        <begin position="168"/>
        <end position="209"/>
    </location>
</feature>
<dbReference type="Pfam" id="PF08059">
    <property type="entry name" value="SEP"/>
    <property type="match status" value="1"/>
</dbReference>
<dbReference type="STRING" id="379508.A5DS65"/>
<dbReference type="FunFam" id="3.30.420.210:FF:000002">
    <property type="entry name" value="UBX domain-containing protein 1"/>
    <property type="match status" value="1"/>
</dbReference>
<feature type="compositionally biased region" description="Low complexity" evidence="1">
    <location>
        <begin position="69"/>
        <end position="97"/>
    </location>
</feature>
<evidence type="ECO:0000259" key="3">
    <source>
        <dbReference type="PROSITE" id="PS51399"/>
    </source>
</evidence>
<dbReference type="GO" id="GO:0030437">
    <property type="term" value="P:ascospore formation"/>
    <property type="evidence" value="ECO:0007669"/>
    <property type="project" value="EnsemblFungi"/>
</dbReference>
<dbReference type="Pfam" id="PF14555">
    <property type="entry name" value="UBA_4"/>
    <property type="match status" value="1"/>
</dbReference>
<dbReference type="GO" id="GO:0005977">
    <property type="term" value="P:glycogen metabolic process"/>
    <property type="evidence" value="ECO:0007669"/>
    <property type="project" value="EnsemblFungi"/>
</dbReference>
<dbReference type="Pfam" id="PF00789">
    <property type="entry name" value="UBX"/>
    <property type="match status" value="1"/>
</dbReference>
<dbReference type="InterPro" id="IPR001012">
    <property type="entry name" value="UBX_dom"/>
</dbReference>
<dbReference type="FunCoup" id="A5DS65">
    <property type="interactions" value="1037"/>
</dbReference>
<dbReference type="GO" id="GO:0061025">
    <property type="term" value="P:membrane fusion"/>
    <property type="evidence" value="ECO:0007669"/>
    <property type="project" value="TreeGrafter"/>
</dbReference>
<dbReference type="SMART" id="SM00166">
    <property type="entry name" value="UBX"/>
    <property type="match status" value="1"/>
</dbReference>
<dbReference type="PANTHER" id="PTHR23333:SF20">
    <property type="entry name" value="NSFL1 COFACTOR P47"/>
    <property type="match status" value="1"/>
</dbReference>
<dbReference type="GO" id="GO:0005634">
    <property type="term" value="C:nucleus"/>
    <property type="evidence" value="ECO:0007669"/>
    <property type="project" value="TreeGrafter"/>
</dbReference>
<dbReference type="OMA" id="NKDHTDK"/>
<gene>
    <name evidence="4" type="ORF">LELG_00201</name>
</gene>
<protein>
    <recommendedName>
        <fullName evidence="6">UBX domain-containing protein 1</fullName>
    </recommendedName>
</protein>
<evidence type="ECO:0000256" key="1">
    <source>
        <dbReference type="SAM" id="MobiDB-lite"/>
    </source>
</evidence>
<feature type="region of interest" description="Disordered" evidence="1">
    <location>
        <begin position="48"/>
        <end position="156"/>
    </location>
</feature>
<accession>A5DS65</accession>
<dbReference type="AlphaFoldDB" id="A5DS65"/>
<feature type="compositionally biased region" description="Polar residues" evidence="1">
    <location>
        <begin position="316"/>
        <end position="338"/>
    </location>
</feature>
<dbReference type="KEGG" id="lel:PVL30_000194"/>
<dbReference type="Gene3D" id="3.10.20.90">
    <property type="entry name" value="Phosphatidylinositol 3-kinase Catalytic Subunit, Chain A, domain 1"/>
    <property type="match status" value="1"/>
</dbReference>
<sequence>MSSSSEIDPQVAEFISITNSSKSLAEQFLLRNDNDLLSAVEDFYATVETSDQSSEQLHQQEQHEPPTFSSALSSASLSSTSQPQGQGQSQGQGQTQQRSAKLQKKTRGGITTFRDLNNDDDDDLEDERTNHNFFTGGEKSALQVEDPNKDRGKKDQSIIDQIFQRARDQMNTPDDRPSARQLQQAGEESFHFSGTGFKLGDGNEPSETVEDPHAQARSILNQFRPKKVNREITFWKQGFTVGDSALYSYNDPKNQRILSEIEQGRVPIAILNVDPGDDVDVTVSKRTDEDYVPPKRKVGGYHGKGQRLGSPVPGEATTSSQSPTQEQETPVKDASSSKPPADEGEGDTAVQIRFANGKRVSHKFNSSDPITTVYEFVRSHPNNANNVGRSFSLSHAFPVKPIDESNETSVADAKLKNAVIVQRWN</sequence>
<dbReference type="InParanoid" id="A5DS65"/>
<evidence type="ECO:0008006" key="6">
    <source>
        <dbReference type="Google" id="ProtNLM"/>
    </source>
</evidence>
<feature type="region of interest" description="Disordered" evidence="1">
    <location>
        <begin position="285"/>
        <end position="346"/>
    </location>
</feature>
<dbReference type="SUPFAM" id="SSF102848">
    <property type="entry name" value="NSFL1 (p97 ATPase) cofactor p47, SEP domain"/>
    <property type="match status" value="1"/>
</dbReference>
<dbReference type="Proteomes" id="UP000001996">
    <property type="component" value="Unassembled WGS sequence"/>
</dbReference>
<feature type="domain" description="SEP" evidence="3">
    <location>
        <begin position="227"/>
        <end position="292"/>
    </location>
</feature>
<dbReference type="Gene3D" id="1.10.8.10">
    <property type="entry name" value="DNA helicase RuvA subunit, C-terminal domain"/>
    <property type="match status" value="1"/>
</dbReference>
<evidence type="ECO:0000313" key="5">
    <source>
        <dbReference type="Proteomes" id="UP000001996"/>
    </source>
</evidence>
<dbReference type="GO" id="GO:0007030">
    <property type="term" value="P:Golgi organization"/>
    <property type="evidence" value="ECO:0007669"/>
    <property type="project" value="TreeGrafter"/>
</dbReference>
<dbReference type="VEuPathDB" id="FungiDB:LELG_00201"/>
<dbReference type="GO" id="GO:0000045">
    <property type="term" value="P:autophagosome assembly"/>
    <property type="evidence" value="ECO:0007669"/>
    <property type="project" value="EnsemblFungi"/>
</dbReference>
<feature type="compositionally biased region" description="Basic and acidic residues" evidence="1">
    <location>
        <begin position="146"/>
        <end position="156"/>
    </location>
</feature>
<dbReference type="GO" id="GO:0005829">
    <property type="term" value="C:cytosol"/>
    <property type="evidence" value="ECO:0007669"/>
    <property type="project" value="TreeGrafter"/>
</dbReference>
<name>A5DS65_LODEL</name>
<dbReference type="GO" id="GO:0043130">
    <property type="term" value="F:ubiquitin binding"/>
    <property type="evidence" value="ECO:0007669"/>
    <property type="project" value="TreeGrafter"/>
</dbReference>
<evidence type="ECO:0000313" key="4">
    <source>
        <dbReference type="EMBL" id="EDK42023.1"/>
    </source>
</evidence>
<feature type="domain" description="UBX" evidence="2">
    <location>
        <begin position="343"/>
        <end position="423"/>
    </location>
</feature>
<dbReference type="GO" id="GO:0031468">
    <property type="term" value="P:nuclear membrane reassembly"/>
    <property type="evidence" value="ECO:0007669"/>
    <property type="project" value="TreeGrafter"/>
</dbReference>
<dbReference type="SMART" id="SM00553">
    <property type="entry name" value="SEP"/>
    <property type="match status" value="1"/>
</dbReference>
<dbReference type="SUPFAM" id="SSF54236">
    <property type="entry name" value="Ubiquitin-like"/>
    <property type="match status" value="1"/>
</dbReference>
<dbReference type="PANTHER" id="PTHR23333">
    <property type="entry name" value="UBX DOMAIN CONTAINING PROTEIN"/>
    <property type="match status" value="1"/>
</dbReference>
<dbReference type="eggNOG" id="KOG2086">
    <property type="taxonomic scope" value="Eukaryota"/>
</dbReference>
<dbReference type="GO" id="GO:0043161">
    <property type="term" value="P:proteasome-mediated ubiquitin-dependent protein catabolic process"/>
    <property type="evidence" value="ECO:0007669"/>
    <property type="project" value="EnsemblFungi"/>
</dbReference>
<dbReference type="PROSITE" id="PS50033">
    <property type="entry name" value="UBX"/>
    <property type="match status" value="1"/>
</dbReference>
<dbReference type="InterPro" id="IPR029071">
    <property type="entry name" value="Ubiquitin-like_domsf"/>
</dbReference>
<evidence type="ECO:0000259" key="2">
    <source>
        <dbReference type="PROSITE" id="PS50033"/>
    </source>
</evidence>
<dbReference type="HOGENOM" id="CLU_029402_4_1_1"/>
<dbReference type="Gene3D" id="3.30.420.210">
    <property type="entry name" value="SEP domain"/>
    <property type="match status" value="1"/>
</dbReference>
<dbReference type="PROSITE" id="PS51399">
    <property type="entry name" value="SEP"/>
    <property type="match status" value="1"/>
</dbReference>
<dbReference type="OrthoDB" id="25887at2759"/>
<dbReference type="GO" id="GO:0034727">
    <property type="term" value="P:piecemeal microautophagy of the nucleus"/>
    <property type="evidence" value="ECO:0007669"/>
    <property type="project" value="EnsemblFungi"/>
</dbReference>
<keyword evidence="5" id="KW-1185">Reference proteome</keyword>
<dbReference type="InterPro" id="IPR036241">
    <property type="entry name" value="NSFL1C_SEP_dom_sf"/>
</dbReference>
<feature type="compositionally biased region" description="Basic and acidic residues" evidence="1">
    <location>
        <begin position="168"/>
        <end position="178"/>
    </location>
</feature>
<organism evidence="4 5">
    <name type="scientific">Lodderomyces elongisporus (strain ATCC 11503 / CBS 2605 / JCM 1781 / NBRC 1676 / NRRL YB-4239)</name>
    <name type="common">Yeast</name>
    <name type="synonym">Saccharomyces elongisporus</name>
    <dbReference type="NCBI Taxonomy" id="379508"/>
    <lineage>
        <taxon>Eukaryota</taxon>
        <taxon>Fungi</taxon>
        <taxon>Dikarya</taxon>
        <taxon>Ascomycota</taxon>
        <taxon>Saccharomycotina</taxon>
        <taxon>Pichiomycetes</taxon>
        <taxon>Debaryomycetaceae</taxon>
        <taxon>Candida/Lodderomyces clade</taxon>
        <taxon>Lodderomyces</taxon>
    </lineage>
</organism>
<dbReference type="GO" id="GO:0031134">
    <property type="term" value="P:sister chromatid biorientation"/>
    <property type="evidence" value="ECO:0007669"/>
    <property type="project" value="EnsemblFungi"/>
</dbReference>
<dbReference type="GO" id="GO:0036503">
    <property type="term" value="P:ERAD pathway"/>
    <property type="evidence" value="ECO:0007669"/>
    <property type="project" value="EnsemblFungi"/>
</dbReference>
<dbReference type="InterPro" id="IPR012989">
    <property type="entry name" value="SEP_domain"/>
</dbReference>
<reference evidence="4 5" key="1">
    <citation type="journal article" date="2009" name="Nature">
        <title>Evolution of pathogenicity and sexual reproduction in eight Candida genomes.</title>
        <authorList>
            <person name="Butler G."/>
            <person name="Rasmussen M.D."/>
            <person name="Lin M.F."/>
            <person name="Santos M.A."/>
            <person name="Sakthikumar S."/>
            <person name="Munro C.A."/>
            <person name="Rheinbay E."/>
            <person name="Grabherr M."/>
            <person name="Forche A."/>
            <person name="Reedy J.L."/>
            <person name="Agrafioti I."/>
            <person name="Arnaud M.B."/>
            <person name="Bates S."/>
            <person name="Brown A.J."/>
            <person name="Brunke S."/>
            <person name="Costanzo M.C."/>
            <person name="Fitzpatrick D.A."/>
            <person name="de Groot P.W."/>
            <person name="Harris D."/>
            <person name="Hoyer L.L."/>
            <person name="Hube B."/>
            <person name="Klis F.M."/>
            <person name="Kodira C."/>
            <person name="Lennard N."/>
            <person name="Logue M.E."/>
            <person name="Martin R."/>
            <person name="Neiman A.M."/>
            <person name="Nikolaou E."/>
            <person name="Quail M.A."/>
            <person name="Quinn J."/>
            <person name="Santos M.C."/>
            <person name="Schmitzberger F.F."/>
            <person name="Sherlock G."/>
            <person name="Shah P."/>
            <person name="Silverstein K.A."/>
            <person name="Skrzypek M.S."/>
            <person name="Soll D."/>
            <person name="Staggs R."/>
            <person name="Stansfield I."/>
            <person name="Stumpf M.P."/>
            <person name="Sudbery P.E."/>
            <person name="Srikantha T."/>
            <person name="Zeng Q."/>
            <person name="Berman J."/>
            <person name="Berriman M."/>
            <person name="Heitman J."/>
            <person name="Gow N.A."/>
            <person name="Lorenz M.C."/>
            <person name="Birren B.W."/>
            <person name="Kellis M."/>
            <person name="Cuomo C.A."/>
        </authorList>
    </citation>
    <scope>NUCLEOTIDE SEQUENCE [LARGE SCALE GENOMIC DNA]</scope>
    <source>
        <strain evidence="5">ATCC 11503 / BCRC 21390 / CBS 2605 / JCM 1781 / NBRC 1676 / NRRL YB-4239</strain>
    </source>
</reference>
<dbReference type="GeneID" id="5235248"/>
<dbReference type="GO" id="GO:0036435">
    <property type="term" value="F:K48-linked polyubiquitin modification-dependent protein binding"/>
    <property type="evidence" value="ECO:0007669"/>
    <property type="project" value="EnsemblFungi"/>
</dbReference>